<dbReference type="STRING" id="739143.SAMN05216297_10840"/>
<name>A0A1I1SGB9_9FLAO</name>
<evidence type="ECO:0000256" key="4">
    <source>
        <dbReference type="ARBA" id="ARBA00023136"/>
    </source>
</evidence>
<dbReference type="Proteomes" id="UP000199672">
    <property type="component" value="Unassembled WGS sequence"/>
</dbReference>
<keyword evidence="2 5" id="KW-0812">Transmembrane</keyword>
<keyword evidence="7" id="KW-1185">Reference proteome</keyword>
<keyword evidence="3 5" id="KW-1133">Transmembrane helix</keyword>
<evidence type="ECO:0000256" key="3">
    <source>
        <dbReference type="ARBA" id="ARBA00022989"/>
    </source>
</evidence>
<feature type="transmembrane region" description="Helical" evidence="5">
    <location>
        <begin position="94"/>
        <end position="115"/>
    </location>
</feature>
<evidence type="ECO:0000256" key="5">
    <source>
        <dbReference type="SAM" id="Phobius"/>
    </source>
</evidence>
<feature type="transmembrane region" description="Helical" evidence="5">
    <location>
        <begin position="121"/>
        <end position="143"/>
    </location>
</feature>
<evidence type="ECO:0000256" key="2">
    <source>
        <dbReference type="ARBA" id="ARBA00022692"/>
    </source>
</evidence>
<dbReference type="InterPro" id="IPR032808">
    <property type="entry name" value="DoxX"/>
</dbReference>
<feature type="transmembrane region" description="Helical" evidence="5">
    <location>
        <begin position="7"/>
        <end position="29"/>
    </location>
</feature>
<evidence type="ECO:0000313" key="7">
    <source>
        <dbReference type="Proteomes" id="UP000199672"/>
    </source>
</evidence>
<accession>A0A1I1SGB9</accession>
<dbReference type="Pfam" id="PF07681">
    <property type="entry name" value="DoxX"/>
    <property type="match status" value="1"/>
</dbReference>
<gene>
    <name evidence="6" type="ORF">SAMN05216297_10840</name>
</gene>
<reference evidence="7" key="1">
    <citation type="submission" date="2016-10" db="EMBL/GenBank/DDBJ databases">
        <authorList>
            <person name="Varghese N."/>
            <person name="Submissions S."/>
        </authorList>
    </citation>
    <scope>NUCLEOTIDE SEQUENCE [LARGE SCALE GENOMIC DNA]</scope>
    <source>
        <strain evidence="7">CGMCC 1.10370</strain>
    </source>
</reference>
<evidence type="ECO:0000256" key="1">
    <source>
        <dbReference type="ARBA" id="ARBA00004141"/>
    </source>
</evidence>
<comment type="subcellular location">
    <subcellularLocation>
        <location evidence="1">Membrane</location>
        <topology evidence="1">Multi-pass membrane protein</topology>
    </subcellularLocation>
</comment>
<evidence type="ECO:0000313" key="6">
    <source>
        <dbReference type="EMBL" id="SFD45501.1"/>
    </source>
</evidence>
<dbReference type="EMBL" id="FOMH01000008">
    <property type="protein sequence ID" value="SFD45501.1"/>
    <property type="molecule type" value="Genomic_DNA"/>
</dbReference>
<proteinExistence type="predicted"/>
<feature type="transmembrane region" description="Helical" evidence="5">
    <location>
        <begin position="69"/>
        <end position="87"/>
    </location>
</feature>
<organism evidence="6 7">
    <name type="scientific">Flavobacterium phragmitis</name>
    <dbReference type="NCBI Taxonomy" id="739143"/>
    <lineage>
        <taxon>Bacteria</taxon>
        <taxon>Pseudomonadati</taxon>
        <taxon>Bacteroidota</taxon>
        <taxon>Flavobacteriia</taxon>
        <taxon>Flavobacteriales</taxon>
        <taxon>Flavobacteriaceae</taxon>
        <taxon>Flavobacterium</taxon>
    </lineage>
</organism>
<dbReference type="AlphaFoldDB" id="A0A1I1SGB9"/>
<dbReference type="GO" id="GO:0016020">
    <property type="term" value="C:membrane"/>
    <property type="evidence" value="ECO:0007669"/>
    <property type="project" value="UniProtKB-SubCell"/>
</dbReference>
<keyword evidence="4 5" id="KW-0472">Membrane</keyword>
<protein>
    <submittedName>
        <fullName evidence="6">DoxX protein</fullName>
    </submittedName>
</protein>
<sequence>MIRMKNITILEAGLILRIVLAITMLSAVADRFGVWGAPGSHQVAWGNWDNFVSYTQTLNPYANQATAEILGGIATFFEVLLSLLLLFGFKTRLAALGTAFLLFFFGFAMAVSISVKAPFDYSVWTSVAAALLLANIGKTAFAVDNRI</sequence>